<evidence type="ECO:0000313" key="1">
    <source>
        <dbReference type="EMBL" id="SHK13329.1"/>
    </source>
</evidence>
<dbReference type="EMBL" id="FRAR01000007">
    <property type="protein sequence ID" value="SHK13329.1"/>
    <property type="molecule type" value="Genomic_DNA"/>
</dbReference>
<protein>
    <submittedName>
        <fullName evidence="1">Bla regulator protein blaR1</fullName>
    </submittedName>
</protein>
<sequence>MSGFNNKGKFVLGVGIFLVVVLGGVALSSGFTKQSSRVSEGHGVRTATTIKGSTTLDQAVSLAIKEQRKSYLEGEFATEGHLILDSEKKAEAVTVFTIASFGFFGFENGIFTKISGSGAIPTVMIFARNETGDYSLLAYKEPKDGEYYTDSIKKLFPNRLHNQVLSAHKEYPKLAMQQEEQAAEYLKSIGRIAQVSEKHVDKQLPDIDVEASNKLFAELTKYNSFLNNCPYWIGTREIMENDGRYIYETSQSKTNDGYDLIIFKKTKEDGTVMTEYQYKIVGSEPLLIK</sequence>
<gene>
    <name evidence="1" type="ORF">SAMN02745123_00813</name>
</gene>
<name>A0A1M6PZF5_9FIRM</name>
<organism evidence="1 2">
    <name type="scientific">Desulforamulus aeronauticus DSM 10349</name>
    <dbReference type="NCBI Taxonomy" id="1121421"/>
    <lineage>
        <taxon>Bacteria</taxon>
        <taxon>Bacillati</taxon>
        <taxon>Bacillota</taxon>
        <taxon>Clostridia</taxon>
        <taxon>Eubacteriales</taxon>
        <taxon>Peptococcaceae</taxon>
        <taxon>Desulforamulus</taxon>
    </lineage>
</organism>
<dbReference type="RefSeq" id="WP_238456707.1">
    <property type="nucleotide sequence ID" value="NZ_FRAR01000007.1"/>
</dbReference>
<accession>A0A1M6PZF5</accession>
<proteinExistence type="predicted"/>
<dbReference type="Proteomes" id="UP000183997">
    <property type="component" value="Unassembled WGS sequence"/>
</dbReference>
<reference evidence="2" key="1">
    <citation type="submission" date="2016-11" db="EMBL/GenBank/DDBJ databases">
        <authorList>
            <person name="Varghese N."/>
            <person name="Submissions S."/>
        </authorList>
    </citation>
    <scope>NUCLEOTIDE SEQUENCE [LARGE SCALE GENOMIC DNA]</scope>
    <source>
        <strain evidence="2">DSM 10349</strain>
    </source>
</reference>
<keyword evidence="2" id="KW-1185">Reference proteome</keyword>
<dbReference type="AlphaFoldDB" id="A0A1M6PZF5"/>
<dbReference type="STRING" id="1121421.SAMN02745123_00813"/>
<evidence type="ECO:0000313" key="2">
    <source>
        <dbReference type="Proteomes" id="UP000183997"/>
    </source>
</evidence>